<keyword evidence="2" id="KW-1185">Reference proteome</keyword>
<dbReference type="Proteomes" id="UP001549086">
    <property type="component" value="Unassembled WGS sequence"/>
</dbReference>
<accession>A0ABV2HH11</accession>
<reference evidence="1 2" key="1">
    <citation type="submission" date="2024-06" db="EMBL/GenBank/DDBJ databases">
        <title>Genomic Encyclopedia of Type Strains, Phase IV (KMG-IV): sequencing the most valuable type-strain genomes for metagenomic binning, comparative biology and taxonomic classification.</title>
        <authorList>
            <person name="Goeker M."/>
        </authorList>
    </citation>
    <scope>NUCLEOTIDE SEQUENCE [LARGE SCALE GENOMIC DNA]</scope>
    <source>
        <strain evidence="1 2">DSM 23649</strain>
    </source>
</reference>
<protein>
    <submittedName>
        <fullName evidence="1">Uncharacterized protein</fullName>
    </submittedName>
</protein>
<comment type="caution">
    <text evidence="1">The sequence shown here is derived from an EMBL/GenBank/DDBJ whole genome shotgun (WGS) entry which is preliminary data.</text>
</comment>
<sequence length="67" mass="7835">MVLFKEHNKQKHVAISNLHYLKDIASDIVENRKTELKDDGKTEDWFSPLKLHILPKLSCLPISNEQH</sequence>
<evidence type="ECO:0000313" key="1">
    <source>
        <dbReference type="EMBL" id="MET3589836.1"/>
    </source>
</evidence>
<gene>
    <name evidence="1" type="ORF">ABID23_000923</name>
</gene>
<dbReference type="EMBL" id="JBEPLI010000007">
    <property type="protein sequence ID" value="MET3589836.1"/>
    <property type="molecule type" value="Genomic_DNA"/>
</dbReference>
<proteinExistence type="predicted"/>
<evidence type="ECO:0000313" key="2">
    <source>
        <dbReference type="Proteomes" id="UP001549086"/>
    </source>
</evidence>
<organism evidence="1 2">
    <name type="scientific">Bartonella silvatica</name>
    <dbReference type="NCBI Taxonomy" id="357760"/>
    <lineage>
        <taxon>Bacteria</taxon>
        <taxon>Pseudomonadati</taxon>
        <taxon>Pseudomonadota</taxon>
        <taxon>Alphaproteobacteria</taxon>
        <taxon>Hyphomicrobiales</taxon>
        <taxon>Bartonellaceae</taxon>
        <taxon>Bartonella</taxon>
    </lineage>
</organism>
<name>A0ABV2HH11_9HYPH</name>